<feature type="domain" description="Histidine kinase" evidence="13">
    <location>
        <begin position="219"/>
        <end position="482"/>
    </location>
</feature>
<evidence type="ECO:0000256" key="10">
    <source>
        <dbReference type="PROSITE-ProRule" id="PRU00169"/>
    </source>
</evidence>
<keyword evidence="11" id="KW-0175">Coiled coil</keyword>
<evidence type="ECO:0000259" key="13">
    <source>
        <dbReference type="PROSITE" id="PS50109"/>
    </source>
</evidence>
<dbReference type="SMART" id="SM00448">
    <property type="entry name" value="REC"/>
    <property type="match status" value="1"/>
</dbReference>
<dbReference type="OrthoDB" id="9803176at2"/>
<dbReference type="PANTHER" id="PTHR43395:SF1">
    <property type="entry name" value="CHEMOTAXIS PROTEIN CHEA"/>
    <property type="match status" value="1"/>
</dbReference>
<evidence type="ECO:0000256" key="8">
    <source>
        <dbReference type="ARBA" id="ARBA00035100"/>
    </source>
</evidence>
<evidence type="ECO:0000313" key="16">
    <source>
        <dbReference type="EMBL" id="KAB1071853.1"/>
    </source>
</evidence>
<keyword evidence="7" id="KW-0902">Two-component regulatory system</keyword>
<dbReference type="PROSITE" id="PS50894">
    <property type="entry name" value="HPT"/>
    <property type="match status" value="1"/>
</dbReference>
<evidence type="ECO:0000259" key="14">
    <source>
        <dbReference type="PROSITE" id="PS50110"/>
    </source>
</evidence>
<feature type="domain" description="Response regulatory" evidence="14">
    <location>
        <begin position="653"/>
        <end position="771"/>
    </location>
</feature>
<sequence length="772" mass="80951">MDIRQQLLAAFEVEHREHIDAIRAALAGGADGRPPDWNDIFRRAHSLKGAARAVDLPPVEAVAHRLETLFERIVAADTALDREATRATHLALDRIEAYVADLKTTAAPEMPGDALAALDGRLRPGPLAPAAPQPVEAASAPSEAAPESKPEPPEANPAQSSGAEPAVDSTLALLRVPADAVEALTRATHELTSTLGGEGQVADGLARITRNAGELRRRAEASRERGPLAALARLLRGQGNAEAETALAAVRTELRALEASLAVFARETSDLTRRQAGAASAVESASARVRVQAERLALVPAESVFGGFARFLRETAREQDREVEVSVRGLDLPVDRAMLQTLKDPVLHALRNALSHGAEAPEARRRAGKPAALAITFEVAVRGGRLLIGVSDDGRGPNLAAIEATARARGLLAQGEAADPETLLDLVFAPGFSTASSVDTLSGRGFGLSVVADAVRSLRGSVRLEAREPWGTSLTMSLPLSASRRSVLLVEAGGATFGLPGAGVERLLRLDRAGLGRAMGRAVARIEGAGGAELNLPVIPLAELTGLPVREAATDATHLTALMLRSAGQRFLLAVDRLLDVRTLLVLPAPPIGADGKLFSGTVIQPGDVPALVLDPEGVAARVGETRSSAGTAGASEPPGDAGGTMPKARRSTILVVDDSITTRTLEKGILEAAGYRVVVCVDGQDALDRLRADIETVDLVVADVEMPRLDGFGLLKALRAQDAFARLPVILMTSRGDAEDVARGLDLGADAYLTKQKFDQRQLLDTIGQLL</sequence>
<protein>
    <recommendedName>
        <fullName evidence="3">Chemotaxis protein CheA</fullName>
        <ecNumber evidence="2">2.7.13.3</ecNumber>
    </recommendedName>
</protein>
<dbReference type="SMART" id="SM00073">
    <property type="entry name" value="HPT"/>
    <property type="match status" value="1"/>
</dbReference>
<dbReference type="Pfam" id="PF01584">
    <property type="entry name" value="CheW"/>
    <property type="match status" value="1"/>
</dbReference>
<keyword evidence="6" id="KW-0418">Kinase</keyword>
<gene>
    <name evidence="16" type="ORF">F6X53_28795</name>
</gene>
<keyword evidence="5" id="KW-0808">Transferase</keyword>
<dbReference type="SUPFAM" id="SSF52172">
    <property type="entry name" value="CheY-like"/>
    <property type="match status" value="1"/>
</dbReference>
<comment type="catalytic activity">
    <reaction evidence="1">
        <text>ATP + protein L-histidine = ADP + protein N-phospho-L-histidine.</text>
        <dbReference type="EC" id="2.7.13.3"/>
    </reaction>
</comment>
<feature type="modified residue" description="4-aspartylphosphate" evidence="10">
    <location>
        <position position="704"/>
    </location>
</feature>
<dbReference type="InterPro" id="IPR008207">
    <property type="entry name" value="Sig_transdc_His_kin_Hpt_dom"/>
</dbReference>
<evidence type="ECO:0000256" key="3">
    <source>
        <dbReference type="ARBA" id="ARBA00021495"/>
    </source>
</evidence>
<dbReference type="Gene3D" id="1.20.120.160">
    <property type="entry name" value="HPT domain"/>
    <property type="match status" value="1"/>
</dbReference>
<evidence type="ECO:0000256" key="9">
    <source>
        <dbReference type="PROSITE-ProRule" id="PRU00110"/>
    </source>
</evidence>
<feature type="region of interest" description="Disordered" evidence="12">
    <location>
        <begin position="116"/>
        <end position="166"/>
    </location>
</feature>
<evidence type="ECO:0000256" key="4">
    <source>
        <dbReference type="ARBA" id="ARBA00022553"/>
    </source>
</evidence>
<evidence type="ECO:0000256" key="11">
    <source>
        <dbReference type="SAM" id="Coils"/>
    </source>
</evidence>
<dbReference type="InterPro" id="IPR001789">
    <property type="entry name" value="Sig_transdc_resp-reg_receiver"/>
</dbReference>
<dbReference type="FunFam" id="3.30.565.10:FF:000016">
    <property type="entry name" value="Chemotaxis protein CheA, putative"/>
    <property type="match status" value="1"/>
</dbReference>
<keyword evidence="17" id="KW-1185">Reference proteome</keyword>
<dbReference type="SMART" id="SM00387">
    <property type="entry name" value="HATPase_c"/>
    <property type="match status" value="1"/>
</dbReference>
<evidence type="ECO:0000256" key="12">
    <source>
        <dbReference type="SAM" id="MobiDB-lite"/>
    </source>
</evidence>
<dbReference type="InterPro" id="IPR036061">
    <property type="entry name" value="CheW-like_dom_sf"/>
</dbReference>
<dbReference type="Pfam" id="PF01627">
    <property type="entry name" value="Hpt"/>
    <property type="match status" value="1"/>
</dbReference>
<dbReference type="Pfam" id="PF00072">
    <property type="entry name" value="Response_reg"/>
    <property type="match status" value="1"/>
</dbReference>
<feature type="region of interest" description="Disordered" evidence="12">
    <location>
        <begin position="624"/>
        <end position="649"/>
    </location>
</feature>
<dbReference type="PANTHER" id="PTHR43395">
    <property type="entry name" value="SENSOR HISTIDINE KINASE CHEA"/>
    <property type="match status" value="1"/>
</dbReference>
<dbReference type="InterPro" id="IPR051315">
    <property type="entry name" value="Bact_Chemotaxis_CheA"/>
</dbReference>
<dbReference type="InterPro" id="IPR003594">
    <property type="entry name" value="HATPase_dom"/>
</dbReference>
<dbReference type="InterPro" id="IPR005467">
    <property type="entry name" value="His_kinase_dom"/>
</dbReference>
<dbReference type="SMART" id="SM00260">
    <property type="entry name" value="CheW"/>
    <property type="match status" value="1"/>
</dbReference>
<dbReference type="SUPFAM" id="SSF55874">
    <property type="entry name" value="ATPase domain of HSP90 chaperone/DNA topoisomerase II/histidine kinase"/>
    <property type="match status" value="1"/>
</dbReference>
<dbReference type="InterPro" id="IPR011006">
    <property type="entry name" value="CheY-like_superfamily"/>
</dbReference>
<comment type="caution">
    <text evidence="16">The sequence shown here is derived from an EMBL/GenBank/DDBJ whole genome shotgun (WGS) entry which is preliminary data.</text>
</comment>
<dbReference type="PROSITE" id="PS50110">
    <property type="entry name" value="RESPONSE_REGULATORY"/>
    <property type="match status" value="1"/>
</dbReference>
<feature type="compositionally biased region" description="Low complexity" evidence="12">
    <location>
        <begin position="133"/>
        <end position="145"/>
    </location>
</feature>
<feature type="coiled-coil region" evidence="11">
    <location>
        <begin position="205"/>
        <end position="267"/>
    </location>
</feature>
<evidence type="ECO:0000313" key="17">
    <source>
        <dbReference type="Proteomes" id="UP000474159"/>
    </source>
</evidence>
<dbReference type="InterPro" id="IPR036890">
    <property type="entry name" value="HATPase_C_sf"/>
</dbReference>
<accession>A0A6L3SPS8</accession>
<dbReference type="PROSITE" id="PS50109">
    <property type="entry name" value="HIS_KIN"/>
    <property type="match status" value="1"/>
</dbReference>
<proteinExistence type="predicted"/>
<dbReference type="Gene3D" id="3.30.565.10">
    <property type="entry name" value="Histidine kinase-like ATPase, C-terminal domain"/>
    <property type="match status" value="1"/>
</dbReference>
<organism evidence="16 17">
    <name type="scientific">Methylobacterium soli</name>
    <dbReference type="NCBI Taxonomy" id="553447"/>
    <lineage>
        <taxon>Bacteria</taxon>
        <taxon>Pseudomonadati</taxon>
        <taxon>Pseudomonadota</taxon>
        <taxon>Alphaproteobacteria</taxon>
        <taxon>Hyphomicrobiales</taxon>
        <taxon>Methylobacteriaceae</taxon>
        <taxon>Methylobacterium</taxon>
    </lineage>
</organism>
<dbReference type="GO" id="GO:0000155">
    <property type="term" value="F:phosphorelay sensor kinase activity"/>
    <property type="evidence" value="ECO:0007669"/>
    <property type="project" value="UniProtKB-ARBA"/>
</dbReference>
<evidence type="ECO:0000259" key="15">
    <source>
        <dbReference type="PROSITE" id="PS50894"/>
    </source>
</evidence>
<dbReference type="GO" id="GO:0006935">
    <property type="term" value="P:chemotaxis"/>
    <property type="evidence" value="ECO:0007669"/>
    <property type="project" value="InterPro"/>
</dbReference>
<evidence type="ECO:0000256" key="1">
    <source>
        <dbReference type="ARBA" id="ARBA00000085"/>
    </source>
</evidence>
<dbReference type="InterPro" id="IPR004358">
    <property type="entry name" value="Sig_transdc_His_kin-like_C"/>
</dbReference>
<comment type="function">
    <text evidence="8">Involved in the transmission of sensory signals from the chemoreceptors to the flagellar motors. CheA is autophosphorylated; it can transfer its phosphate group to either CheB or CheY.</text>
</comment>
<evidence type="ECO:0000256" key="5">
    <source>
        <dbReference type="ARBA" id="ARBA00022679"/>
    </source>
</evidence>
<evidence type="ECO:0000256" key="2">
    <source>
        <dbReference type="ARBA" id="ARBA00012438"/>
    </source>
</evidence>
<dbReference type="RefSeq" id="WP_151004828.1">
    <property type="nucleotide sequence ID" value="NZ_BPQY01000360.1"/>
</dbReference>
<keyword evidence="4 10" id="KW-0597">Phosphoprotein</keyword>
<evidence type="ECO:0000256" key="7">
    <source>
        <dbReference type="ARBA" id="ARBA00023012"/>
    </source>
</evidence>
<feature type="modified residue" description="Phosphohistidine" evidence="9">
    <location>
        <position position="45"/>
    </location>
</feature>
<dbReference type="EC" id="2.7.13.3" evidence="2"/>
<feature type="domain" description="HPt" evidence="15">
    <location>
        <begin position="1"/>
        <end position="105"/>
    </location>
</feature>
<dbReference type="SUPFAM" id="SSF47226">
    <property type="entry name" value="Histidine-containing phosphotransfer domain, HPT domain"/>
    <property type="match status" value="1"/>
</dbReference>
<dbReference type="Pfam" id="PF02518">
    <property type="entry name" value="HATPase_c"/>
    <property type="match status" value="1"/>
</dbReference>
<dbReference type="SUPFAM" id="SSF50341">
    <property type="entry name" value="CheW-like"/>
    <property type="match status" value="1"/>
</dbReference>
<dbReference type="Gene3D" id="3.40.50.2300">
    <property type="match status" value="1"/>
</dbReference>
<evidence type="ECO:0000256" key="6">
    <source>
        <dbReference type="ARBA" id="ARBA00022777"/>
    </source>
</evidence>
<dbReference type="Proteomes" id="UP000474159">
    <property type="component" value="Unassembled WGS sequence"/>
</dbReference>
<dbReference type="PRINTS" id="PR00344">
    <property type="entry name" value="BCTRLSENSOR"/>
</dbReference>
<dbReference type="AlphaFoldDB" id="A0A6L3SPS8"/>
<dbReference type="EMBL" id="VZZK01000052">
    <property type="protein sequence ID" value="KAB1071853.1"/>
    <property type="molecule type" value="Genomic_DNA"/>
</dbReference>
<dbReference type="InterPro" id="IPR002545">
    <property type="entry name" value="CheW-lke_dom"/>
</dbReference>
<name>A0A6L3SPS8_9HYPH</name>
<dbReference type="InterPro" id="IPR036641">
    <property type="entry name" value="HPT_dom_sf"/>
</dbReference>
<dbReference type="CDD" id="cd00088">
    <property type="entry name" value="HPT"/>
    <property type="match status" value="1"/>
</dbReference>
<reference evidence="16 17" key="1">
    <citation type="submission" date="2019-09" db="EMBL/GenBank/DDBJ databases">
        <title>YIM 48816 draft genome.</title>
        <authorList>
            <person name="Jiang L."/>
        </authorList>
    </citation>
    <scope>NUCLEOTIDE SEQUENCE [LARGE SCALE GENOMIC DNA]</scope>
    <source>
        <strain evidence="16 17">YIM 48816</strain>
    </source>
</reference>